<dbReference type="AlphaFoldDB" id="A0A6G1E1M8"/>
<protein>
    <submittedName>
        <fullName evidence="2">Uncharacterized protein</fullName>
    </submittedName>
</protein>
<keyword evidence="3" id="KW-1185">Reference proteome</keyword>
<gene>
    <name evidence="2" type="ORF">E2562_025173</name>
</gene>
<organism evidence="2 3">
    <name type="scientific">Oryza meyeriana var. granulata</name>
    <dbReference type="NCBI Taxonomy" id="110450"/>
    <lineage>
        <taxon>Eukaryota</taxon>
        <taxon>Viridiplantae</taxon>
        <taxon>Streptophyta</taxon>
        <taxon>Embryophyta</taxon>
        <taxon>Tracheophyta</taxon>
        <taxon>Spermatophyta</taxon>
        <taxon>Magnoliopsida</taxon>
        <taxon>Liliopsida</taxon>
        <taxon>Poales</taxon>
        <taxon>Poaceae</taxon>
        <taxon>BOP clade</taxon>
        <taxon>Oryzoideae</taxon>
        <taxon>Oryzeae</taxon>
        <taxon>Oryzinae</taxon>
        <taxon>Oryza</taxon>
        <taxon>Oryza meyeriana</taxon>
    </lineage>
</organism>
<dbReference type="Proteomes" id="UP000479710">
    <property type="component" value="Unassembled WGS sequence"/>
</dbReference>
<proteinExistence type="predicted"/>
<sequence>MAAGERREENDGDGRGAERNPRGGAEGVVMHGESFRGAGACLSMRDGELDCEPWPMATDNRPY</sequence>
<name>A0A6G1E1M8_9ORYZ</name>
<evidence type="ECO:0000313" key="2">
    <source>
        <dbReference type="EMBL" id="KAF0918581.1"/>
    </source>
</evidence>
<evidence type="ECO:0000256" key="1">
    <source>
        <dbReference type="SAM" id="MobiDB-lite"/>
    </source>
</evidence>
<reference evidence="2 3" key="1">
    <citation type="submission" date="2019-11" db="EMBL/GenBank/DDBJ databases">
        <title>Whole genome sequence of Oryza granulata.</title>
        <authorList>
            <person name="Li W."/>
        </authorList>
    </citation>
    <scope>NUCLEOTIDE SEQUENCE [LARGE SCALE GENOMIC DNA]</scope>
    <source>
        <strain evidence="3">cv. Menghai</strain>
        <tissue evidence="2">Leaf</tissue>
    </source>
</reference>
<feature type="compositionally biased region" description="Basic and acidic residues" evidence="1">
    <location>
        <begin position="1"/>
        <end position="21"/>
    </location>
</feature>
<evidence type="ECO:0000313" key="3">
    <source>
        <dbReference type="Proteomes" id="UP000479710"/>
    </source>
</evidence>
<feature type="region of interest" description="Disordered" evidence="1">
    <location>
        <begin position="1"/>
        <end position="29"/>
    </location>
</feature>
<accession>A0A6G1E1M8</accession>
<comment type="caution">
    <text evidence="2">The sequence shown here is derived from an EMBL/GenBank/DDBJ whole genome shotgun (WGS) entry which is preliminary data.</text>
</comment>
<dbReference type="EMBL" id="SPHZ02000005">
    <property type="protein sequence ID" value="KAF0918581.1"/>
    <property type="molecule type" value="Genomic_DNA"/>
</dbReference>